<name>A0A1G5S579_9FIRM</name>
<keyword evidence="6 9" id="KW-1133">Transmembrane helix</keyword>
<evidence type="ECO:0000313" key="11">
    <source>
        <dbReference type="EMBL" id="SCZ81552.1"/>
    </source>
</evidence>
<evidence type="ECO:0000313" key="12">
    <source>
        <dbReference type="Proteomes" id="UP000199208"/>
    </source>
</evidence>
<evidence type="ECO:0000256" key="7">
    <source>
        <dbReference type="ARBA" id="ARBA00023136"/>
    </source>
</evidence>
<evidence type="ECO:0000259" key="10">
    <source>
        <dbReference type="Pfam" id="PF04290"/>
    </source>
</evidence>
<dbReference type="RefSeq" id="WP_170829473.1">
    <property type="nucleotide sequence ID" value="NZ_FMWL01000019.1"/>
</dbReference>
<proteinExistence type="inferred from homology"/>
<feature type="transmembrane region" description="Helical" evidence="9">
    <location>
        <begin position="87"/>
        <end position="109"/>
    </location>
</feature>
<keyword evidence="3" id="KW-1003">Cell membrane</keyword>
<dbReference type="PANTHER" id="PTHR35011">
    <property type="entry name" value="2,3-DIKETO-L-GULONATE TRAP TRANSPORTER SMALL PERMEASE PROTEIN YIAM"/>
    <property type="match status" value="1"/>
</dbReference>
<comment type="similarity">
    <text evidence="8">Belongs to the TRAP transporter small permease family.</text>
</comment>
<dbReference type="GO" id="GO:0022857">
    <property type="term" value="F:transmembrane transporter activity"/>
    <property type="evidence" value="ECO:0007669"/>
    <property type="project" value="TreeGrafter"/>
</dbReference>
<dbReference type="STRING" id="1120920.SAMN03080599_02855"/>
<protein>
    <submittedName>
        <fullName evidence="11">TRAP-type C4-dicarboxylate transport system, small permease component</fullName>
    </submittedName>
</protein>
<dbReference type="EMBL" id="FMWL01000019">
    <property type="protein sequence ID" value="SCZ81552.1"/>
    <property type="molecule type" value="Genomic_DNA"/>
</dbReference>
<keyword evidence="4" id="KW-0997">Cell inner membrane</keyword>
<reference evidence="11 12" key="1">
    <citation type="submission" date="2016-10" db="EMBL/GenBank/DDBJ databases">
        <authorList>
            <person name="de Groot N.N."/>
        </authorList>
    </citation>
    <scope>NUCLEOTIDE SEQUENCE [LARGE SCALE GENOMIC DNA]</scope>
    <source>
        <strain evidence="11 12">DSM 2784</strain>
    </source>
</reference>
<dbReference type="AlphaFoldDB" id="A0A1G5S579"/>
<sequence>MKKFSRAAAKFQEYFTMILTIILPILIVIQVVLRYVFRAPLFGIEELMLFPIIWLYMIGGANASRTRSHIDCGILTLYIHEGTKGRAVFNVVRSLISIVVSLWLTYWAYWYFMYSLKTWKLSPLLKFPMFFAESAVLIGLILMTIYTGAELVDVFKASRETIRSKNKTITAVKEEVK</sequence>
<evidence type="ECO:0000256" key="4">
    <source>
        <dbReference type="ARBA" id="ARBA00022519"/>
    </source>
</evidence>
<dbReference type="Proteomes" id="UP000199208">
    <property type="component" value="Unassembled WGS sequence"/>
</dbReference>
<dbReference type="GO" id="GO:0015740">
    <property type="term" value="P:C4-dicarboxylate transport"/>
    <property type="evidence" value="ECO:0007669"/>
    <property type="project" value="TreeGrafter"/>
</dbReference>
<keyword evidence="12" id="KW-1185">Reference proteome</keyword>
<evidence type="ECO:0000256" key="6">
    <source>
        <dbReference type="ARBA" id="ARBA00022989"/>
    </source>
</evidence>
<comment type="subcellular location">
    <subcellularLocation>
        <location evidence="1">Cell inner membrane</location>
        <topology evidence="1">Multi-pass membrane protein</topology>
    </subcellularLocation>
</comment>
<keyword evidence="5 9" id="KW-0812">Transmembrane</keyword>
<dbReference type="InterPro" id="IPR055348">
    <property type="entry name" value="DctQ"/>
</dbReference>
<feature type="transmembrane region" description="Helical" evidence="9">
    <location>
        <begin position="129"/>
        <end position="149"/>
    </location>
</feature>
<feature type="transmembrane region" description="Helical" evidence="9">
    <location>
        <begin position="39"/>
        <end position="58"/>
    </location>
</feature>
<dbReference type="GO" id="GO:0005886">
    <property type="term" value="C:plasma membrane"/>
    <property type="evidence" value="ECO:0007669"/>
    <property type="project" value="UniProtKB-SubCell"/>
</dbReference>
<keyword evidence="7 9" id="KW-0472">Membrane</keyword>
<dbReference type="InterPro" id="IPR007387">
    <property type="entry name" value="TRAP_DctQ"/>
</dbReference>
<accession>A0A1G5S579</accession>
<feature type="transmembrane region" description="Helical" evidence="9">
    <location>
        <begin position="12"/>
        <end position="33"/>
    </location>
</feature>
<evidence type="ECO:0000256" key="8">
    <source>
        <dbReference type="ARBA" id="ARBA00038436"/>
    </source>
</evidence>
<evidence type="ECO:0000256" key="9">
    <source>
        <dbReference type="SAM" id="Phobius"/>
    </source>
</evidence>
<evidence type="ECO:0000256" key="5">
    <source>
        <dbReference type="ARBA" id="ARBA00022692"/>
    </source>
</evidence>
<evidence type="ECO:0000256" key="1">
    <source>
        <dbReference type="ARBA" id="ARBA00004429"/>
    </source>
</evidence>
<gene>
    <name evidence="11" type="ORF">SAMN03080599_02855</name>
</gene>
<dbReference type="Pfam" id="PF04290">
    <property type="entry name" value="DctQ"/>
    <property type="match status" value="1"/>
</dbReference>
<keyword evidence="2" id="KW-0813">Transport</keyword>
<evidence type="ECO:0000256" key="3">
    <source>
        <dbReference type="ARBA" id="ARBA00022475"/>
    </source>
</evidence>
<organism evidence="11 12">
    <name type="scientific">Acidaminobacter hydrogenoformans DSM 2784</name>
    <dbReference type="NCBI Taxonomy" id="1120920"/>
    <lineage>
        <taxon>Bacteria</taxon>
        <taxon>Bacillati</taxon>
        <taxon>Bacillota</taxon>
        <taxon>Clostridia</taxon>
        <taxon>Peptostreptococcales</taxon>
        <taxon>Acidaminobacteraceae</taxon>
        <taxon>Acidaminobacter</taxon>
    </lineage>
</organism>
<dbReference type="PANTHER" id="PTHR35011:SF2">
    <property type="entry name" value="2,3-DIKETO-L-GULONATE TRAP TRANSPORTER SMALL PERMEASE PROTEIN YIAM"/>
    <property type="match status" value="1"/>
</dbReference>
<evidence type="ECO:0000256" key="2">
    <source>
        <dbReference type="ARBA" id="ARBA00022448"/>
    </source>
</evidence>
<feature type="domain" description="Tripartite ATP-independent periplasmic transporters DctQ component" evidence="10">
    <location>
        <begin position="25"/>
        <end position="156"/>
    </location>
</feature>